<accession>A0AAV0B764</accession>
<keyword evidence="2" id="KW-1185">Reference proteome</keyword>
<sequence length="59" mass="6634">MNFNNLKINYGGQEGRSELGRGRAFRLLADQTMRVRAGQSGRAGLNLWQAERAERLLAD</sequence>
<reference evidence="1" key="1">
    <citation type="submission" date="2022-06" db="EMBL/GenBank/DDBJ databases">
        <authorList>
            <consortium name="SYNGENTA / RWTH Aachen University"/>
        </authorList>
    </citation>
    <scope>NUCLEOTIDE SEQUENCE</scope>
</reference>
<proteinExistence type="predicted"/>
<dbReference type="EMBL" id="CALTRL010003953">
    <property type="protein sequence ID" value="CAH7682222.1"/>
    <property type="molecule type" value="Genomic_DNA"/>
</dbReference>
<dbReference type="AlphaFoldDB" id="A0AAV0B764"/>
<evidence type="ECO:0000313" key="1">
    <source>
        <dbReference type="EMBL" id="CAH7682222.1"/>
    </source>
</evidence>
<evidence type="ECO:0000313" key="2">
    <source>
        <dbReference type="Proteomes" id="UP001153365"/>
    </source>
</evidence>
<gene>
    <name evidence="1" type="ORF">PPACK8108_LOCUS15014</name>
</gene>
<protein>
    <submittedName>
        <fullName evidence="1">Uncharacterized protein</fullName>
    </submittedName>
</protein>
<dbReference type="Proteomes" id="UP001153365">
    <property type="component" value="Unassembled WGS sequence"/>
</dbReference>
<name>A0AAV0B764_PHAPC</name>
<comment type="caution">
    <text evidence="1">The sequence shown here is derived from an EMBL/GenBank/DDBJ whole genome shotgun (WGS) entry which is preliminary data.</text>
</comment>
<organism evidence="1 2">
    <name type="scientific">Phakopsora pachyrhizi</name>
    <name type="common">Asian soybean rust disease fungus</name>
    <dbReference type="NCBI Taxonomy" id="170000"/>
    <lineage>
        <taxon>Eukaryota</taxon>
        <taxon>Fungi</taxon>
        <taxon>Dikarya</taxon>
        <taxon>Basidiomycota</taxon>
        <taxon>Pucciniomycotina</taxon>
        <taxon>Pucciniomycetes</taxon>
        <taxon>Pucciniales</taxon>
        <taxon>Phakopsoraceae</taxon>
        <taxon>Phakopsora</taxon>
    </lineage>
</organism>